<organism evidence="4 5">
    <name type="scientific">Lupinus albus</name>
    <name type="common">White lupine</name>
    <name type="synonym">Lupinus termis</name>
    <dbReference type="NCBI Taxonomy" id="3870"/>
    <lineage>
        <taxon>Eukaryota</taxon>
        <taxon>Viridiplantae</taxon>
        <taxon>Streptophyta</taxon>
        <taxon>Embryophyta</taxon>
        <taxon>Tracheophyta</taxon>
        <taxon>Spermatophyta</taxon>
        <taxon>Magnoliopsida</taxon>
        <taxon>eudicotyledons</taxon>
        <taxon>Gunneridae</taxon>
        <taxon>Pentapetalae</taxon>
        <taxon>rosids</taxon>
        <taxon>fabids</taxon>
        <taxon>Fabales</taxon>
        <taxon>Fabaceae</taxon>
        <taxon>Papilionoideae</taxon>
        <taxon>50 kb inversion clade</taxon>
        <taxon>genistoids sensu lato</taxon>
        <taxon>core genistoids</taxon>
        <taxon>Genisteae</taxon>
        <taxon>Lupinus</taxon>
    </lineage>
</organism>
<dbReference type="SUPFAM" id="SSF52743">
    <property type="entry name" value="Subtilisin-like"/>
    <property type="match status" value="1"/>
</dbReference>
<evidence type="ECO:0000313" key="4">
    <source>
        <dbReference type="EMBL" id="KAE9609445.1"/>
    </source>
</evidence>
<dbReference type="OrthoDB" id="4803627at2759"/>
<evidence type="ECO:0000256" key="1">
    <source>
        <dbReference type="ARBA" id="ARBA00004613"/>
    </source>
</evidence>
<evidence type="ECO:0000256" key="2">
    <source>
        <dbReference type="ARBA" id="ARBA00011073"/>
    </source>
</evidence>
<protein>
    <submittedName>
        <fullName evidence="4">Putative tripeptidyl-peptidase II</fullName>
    </submittedName>
</protein>
<comment type="similarity">
    <text evidence="2">Belongs to the peptidase S8 family.</text>
</comment>
<dbReference type="EMBL" id="WOCE01000008">
    <property type="protein sequence ID" value="KAE9609445.1"/>
    <property type="molecule type" value="Genomic_DNA"/>
</dbReference>
<sequence>MVAGRVKSLNPTWSASAIKSAIMTSASYSYGFRISSHTLVYGAGFLTASGPLQPGLVYKTNTIDYLNYLCYVGLHTTTTVKVVSKTGPASFSCPKDLSPNLISNSNYPPKATKIREVEL</sequence>
<dbReference type="Proteomes" id="UP000447434">
    <property type="component" value="Chromosome 8"/>
</dbReference>
<comment type="subcellular location">
    <subcellularLocation>
        <location evidence="1">Secreted</location>
    </subcellularLocation>
</comment>
<dbReference type="GO" id="GO:0006508">
    <property type="term" value="P:proteolysis"/>
    <property type="evidence" value="ECO:0007669"/>
    <property type="project" value="InterPro"/>
</dbReference>
<dbReference type="InterPro" id="IPR036852">
    <property type="entry name" value="Peptidase_S8/S53_dom_sf"/>
</dbReference>
<keyword evidence="3" id="KW-0732">Signal</keyword>
<evidence type="ECO:0000313" key="5">
    <source>
        <dbReference type="Proteomes" id="UP000447434"/>
    </source>
</evidence>
<gene>
    <name evidence="4" type="ORF">Lalb_Chr08g0246231</name>
</gene>
<accession>A0A6A4Q5L1</accession>
<proteinExistence type="inferred from homology"/>
<evidence type="ECO:0000256" key="3">
    <source>
        <dbReference type="ARBA" id="ARBA00022729"/>
    </source>
</evidence>
<dbReference type="InterPro" id="IPR045051">
    <property type="entry name" value="SBT"/>
</dbReference>
<dbReference type="GO" id="GO:0005576">
    <property type="term" value="C:extracellular region"/>
    <property type="evidence" value="ECO:0007669"/>
    <property type="project" value="UniProtKB-SubCell"/>
</dbReference>
<reference evidence="5" key="1">
    <citation type="journal article" date="2020" name="Nat. Commun.">
        <title>Genome sequence of the cluster root forming white lupin.</title>
        <authorList>
            <person name="Hufnagel B."/>
            <person name="Marques A."/>
            <person name="Soriano A."/>
            <person name="Marques L."/>
            <person name="Divol F."/>
            <person name="Doumas P."/>
            <person name="Sallet E."/>
            <person name="Mancinotti D."/>
            <person name="Carrere S."/>
            <person name="Marande W."/>
            <person name="Arribat S."/>
            <person name="Keller J."/>
            <person name="Huneau C."/>
            <person name="Blein T."/>
            <person name="Aime D."/>
            <person name="Laguerre M."/>
            <person name="Taylor J."/>
            <person name="Schubert V."/>
            <person name="Nelson M."/>
            <person name="Geu-Flores F."/>
            <person name="Crespi M."/>
            <person name="Gallardo-Guerrero K."/>
            <person name="Delaux P.-M."/>
            <person name="Salse J."/>
            <person name="Berges H."/>
            <person name="Guyot R."/>
            <person name="Gouzy J."/>
            <person name="Peret B."/>
        </authorList>
    </citation>
    <scope>NUCLEOTIDE SEQUENCE [LARGE SCALE GENOMIC DNA]</scope>
    <source>
        <strain evidence="5">cv. Amiga</strain>
    </source>
</reference>
<name>A0A6A4Q5L1_LUPAL</name>
<keyword evidence="5" id="KW-1185">Reference proteome</keyword>
<dbReference type="PANTHER" id="PTHR10795">
    <property type="entry name" value="PROPROTEIN CONVERTASE SUBTILISIN/KEXIN"/>
    <property type="match status" value="1"/>
</dbReference>
<comment type="caution">
    <text evidence="4">The sequence shown here is derived from an EMBL/GenBank/DDBJ whole genome shotgun (WGS) entry which is preliminary data.</text>
</comment>
<dbReference type="Gene3D" id="3.40.50.200">
    <property type="entry name" value="Peptidase S8/S53 domain"/>
    <property type="match status" value="1"/>
</dbReference>
<dbReference type="AlphaFoldDB" id="A0A6A4Q5L1"/>
<dbReference type="GO" id="GO:0004252">
    <property type="term" value="F:serine-type endopeptidase activity"/>
    <property type="evidence" value="ECO:0007669"/>
    <property type="project" value="InterPro"/>
</dbReference>